<feature type="compositionally biased region" description="Low complexity" evidence="1">
    <location>
        <begin position="34"/>
        <end position="54"/>
    </location>
</feature>
<sequence length="101" mass="10643">MPAPPSHRAATAGGAVGDPTDRFESGGGDGGYAGNAMGSSSSRRYMSSRRNSLSALPPHDSKQYSHYENGDIIRSASGSHLKALEDQETSRTVRDSRCSLT</sequence>
<evidence type="ECO:0000313" key="2">
    <source>
        <dbReference type="Proteomes" id="UP000887566"/>
    </source>
</evidence>
<evidence type="ECO:0000313" key="3">
    <source>
        <dbReference type="WBParaSite" id="PSAMB.scaffold14228size1955.g35940.t1"/>
    </source>
</evidence>
<reference evidence="3" key="1">
    <citation type="submission" date="2022-11" db="UniProtKB">
        <authorList>
            <consortium name="WormBaseParasite"/>
        </authorList>
    </citation>
    <scope>IDENTIFICATION</scope>
</reference>
<name>A0A914V0P6_9BILA</name>
<dbReference type="WBParaSite" id="PSAMB.scaffold14228size1955.g35940.t1">
    <property type="protein sequence ID" value="PSAMB.scaffold14228size1955.g35940.t1"/>
    <property type="gene ID" value="PSAMB.scaffold14228size1955.g35940"/>
</dbReference>
<feature type="compositionally biased region" description="Basic and acidic residues" evidence="1">
    <location>
        <begin position="82"/>
        <end position="101"/>
    </location>
</feature>
<feature type="region of interest" description="Disordered" evidence="1">
    <location>
        <begin position="1"/>
        <end position="101"/>
    </location>
</feature>
<dbReference type="Proteomes" id="UP000887566">
    <property type="component" value="Unplaced"/>
</dbReference>
<feature type="compositionally biased region" description="Basic and acidic residues" evidence="1">
    <location>
        <begin position="59"/>
        <end position="71"/>
    </location>
</feature>
<proteinExistence type="predicted"/>
<organism evidence="2 3">
    <name type="scientific">Plectus sambesii</name>
    <dbReference type="NCBI Taxonomy" id="2011161"/>
    <lineage>
        <taxon>Eukaryota</taxon>
        <taxon>Metazoa</taxon>
        <taxon>Ecdysozoa</taxon>
        <taxon>Nematoda</taxon>
        <taxon>Chromadorea</taxon>
        <taxon>Plectida</taxon>
        <taxon>Plectina</taxon>
        <taxon>Plectoidea</taxon>
        <taxon>Plectidae</taxon>
        <taxon>Plectus</taxon>
    </lineage>
</organism>
<keyword evidence="2" id="KW-1185">Reference proteome</keyword>
<protein>
    <submittedName>
        <fullName evidence="3">Uncharacterized protein</fullName>
    </submittedName>
</protein>
<dbReference type="AlphaFoldDB" id="A0A914V0P6"/>
<accession>A0A914V0P6</accession>
<evidence type="ECO:0000256" key="1">
    <source>
        <dbReference type="SAM" id="MobiDB-lite"/>
    </source>
</evidence>